<keyword evidence="1" id="KW-0732">Signal</keyword>
<dbReference type="InterPro" id="IPR026444">
    <property type="entry name" value="Secre_tail"/>
</dbReference>
<comment type="caution">
    <text evidence="4">The sequence shown here is derived from an EMBL/GenBank/DDBJ whole genome shotgun (WGS) entry which is preliminary data.</text>
</comment>
<evidence type="ECO:0000256" key="1">
    <source>
        <dbReference type="SAM" id="SignalP"/>
    </source>
</evidence>
<dbReference type="SUPFAM" id="SSF50952">
    <property type="entry name" value="Soluble quinoprotein glucose dehydrogenase"/>
    <property type="match status" value="1"/>
</dbReference>
<evidence type="ECO:0000313" key="5">
    <source>
        <dbReference type="Proteomes" id="UP001597511"/>
    </source>
</evidence>
<dbReference type="InterPro" id="IPR011041">
    <property type="entry name" value="Quinoprot_gluc/sorb_DH_b-prop"/>
</dbReference>
<dbReference type="Pfam" id="PF18962">
    <property type="entry name" value="Por_Secre_tail"/>
    <property type="match status" value="1"/>
</dbReference>
<dbReference type="PANTHER" id="PTHR19328">
    <property type="entry name" value="HEDGEHOG-INTERACTING PROTEIN"/>
    <property type="match status" value="1"/>
</dbReference>
<keyword evidence="5" id="KW-1185">Reference proteome</keyword>
<dbReference type="NCBIfam" id="TIGR04183">
    <property type="entry name" value="Por_Secre_tail"/>
    <property type="match status" value="1"/>
</dbReference>
<evidence type="ECO:0000259" key="3">
    <source>
        <dbReference type="Pfam" id="PF18962"/>
    </source>
</evidence>
<dbReference type="Pfam" id="PF07995">
    <property type="entry name" value="GSDH"/>
    <property type="match status" value="1"/>
</dbReference>
<feature type="chain" id="PRO_5046716019" evidence="1">
    <location>
        <begin position="20"/>
        <end position="564"/>
    </location>
</feature>
<dbReference type="EMBL" id="JBHUOZ010000002">
    <property type="protein sequence ID" value="MFD2919933.1"/>
    <property type="molecule type" value="Genomic_DNA"/>
</dbReference>
<proteinExistence type="predicted"/>
<dbReference type="InterPro" id="IPR012938">
    <property type="entry name" value="Glc/Sorbosone_DH"/>
</dbReference>
<protein>
    <submittedName>
        <fullName evidence="4">PQQ-dependent sugar dehydrogenase</fullName>
    </submittedName>
</protein>
<reference evidence="5" key="1">
    <citation type="journal article" date="2019" name="Int. J. Syst. Evol. Microbiol.">
        <title>The Global Catalogue of Microorganisms (GCM) 10K type strain sequencing project: providing services to taxonomists for standard genome sequencing and annotation.</title>
        <authorList>
            <consortium name="The Broad Institute Genomics Platform"/>
            <consortium name="The Broad Institute Genome Sequencing Center for Infectious Disease"/>
            <person name="Wu L."/>
            <person name="Ma J."/>
        </authorList>
    </citation>
    <scope>NUCLEOTIDE SEQUENCE [LARGE SCALE GENOMIC DNA]</scope>
    <source>
        <strain evidence="5">KCTC 23299</strain>
    </source>
</reference>
<sequence>MKRSLLLGVFFAVALFSYAQTEPFAKRTVGTNFNNAWEVLYGPNDSLWVTENRSYRIRRINVKEDGVSTFGASTTLVDLFAQSAAHGITITQNTSNFPQGGLMGLAIHPNLYSSDPAVRNQKPWVYAAFVYTKGSCPGSNTSCIYSTKIVRYTYSGDALINPETIVDNLPGSSDHNSGRLVISPEIENVSPGGLHNQYRLYYTLGDMGAGQYLNTTRTQRSLVQNAFEGKVLRLNTESDGDAGQNAWVPNDNPFFNAATISAEDYVFTLGHRNAQGLVWGKVNGVNRLYSSEQMDRTDDEVNIIEKGRNYGWDRVSGYCDGNVNGYTIGTTAIGTTATTNEQFNCTSITNHKEPIFTMFTAQMSTINPSDNSQWPTVACSSIDFLGTSRIAGWSNSLFVTPLKKDFVYRLKLNPAGDGVETTYYQLFQGDGGRIRDMAISPNGRRFFIARDGGVNAGNGTIIAYNYTGTLLALTDKPGEGPAAAEHIDIYPNPVTNLLTVRGKKEFQKPLLAQLYDVTGSVVQSKSSFQNSFTVDISAQKSGIYFLKLYNGNGQLVETRKVVKQ</sequence>
<feature type="domain" description="Secretion system C-terminal sorting" evidence="3">
    <location>
        <begin position="489"/>
        <end position="560"/>
    </location>
</feature>
<feature type="signal peptide" evidence="1">
    <location>
        <begin position="1"/>
        <end position="19"/>
    </location>
</feature>
<evidence type="ECO:0000313" key="4">
    <source>
        <dbReference type="EMBL" id="MFD2919933.1"/>
    </source>
</evidence>
<dbReference type="PANTHER" id="PTHR19328:SF13">
    <property type="entry name" value="HIPL1 PROTEIN"/>
    <property type="match status" value="1"/>
</dbReference>
<dbReference type="Proteomes" id="UP001597511">
    <property type="component" value="Unassembled WGS sequence"/>
</dbReference>
<dbReference type="RefSeq" id="WP_386097650.1">
    <property type="nucleotide sequence ID" value="NZ_JBHUOZ010000002.1"/>
</dbReference>
<gene>
    <name evidence="4" type="ORF">ACFS6H_09460</name>
</gene>
<dbReference type="InterPro" id="IPR011042">
    <property type="entry name" value="6-blade_b-propeller_TolB-like"/>
</dbReference>
<accession>A0ABW6A3Q0</accession>
<dbReference type="Gene3D" id="2.120.10.30">
    <property type="entry name" value="TolB, C-terminal domain"/>
    <property type="match status" value="1"/>
</dbReference>
<evidence type="ECO:0000259" key="2">
    <source>
        <dbReference type="Pfam" id="PF07995"/>
    </source>
</evidence>
<organism evidence="4 5">
    <name type="scientific">Terrimonas rubra</name>
    <dbReference type="NCBI Taxonomy" id="1035890"/>
    <lineage>
        <taxon>Bacteria</taxon>
        <taxon>Pseudomonadati</taxon>
        <taxon>Bacteroidota</taxon>
        <taxon>Chitinophagia</taxon>
        <taxon>Chitinophagales</taxon>
        <taxon>Chitinophagaceae</taxon>
        <taxon>Terrimonas</taxon>
    </lineage>
</organism>
<name>A0ABW6A3Q0_9BACT</name>
<feature type="domain" description="Glucose/Sorbosone dehydrogenase" evidence="2">
    <location>
        <begin position="81"/>
        <end position="449"/>
    </location>
</feature>